<dbReference type="SUPFAM" id="SSF51445">
    <property type="entry name" value="(Trans)glycosidases"/>
    <property type="match status" value="1"/>
</dbReference>
<comment type="catalytic activity">
    <reaction evidence="4">
        <text>Hydrolysis of (1-&gt;4)-alpha-D-glucosidic linkages in polysaccharides so as to remove successive maltose units from the non-reducing ends of the chains.</text>
        <dbReference type="EC" id="3.2.1.2"/>
    </reaction>
</comment>
<evidence type="ECO:0000256" key="4">
    <source>
        <dbReference type="RuleBase" id="RU000509"/>
    </source>
</evidence>
<keyword evidence="6" id="KW-1185">Reference proteome</keyword>
<name>A0ABP1A9D8_9BRYO</name>
<dbReference type="Gene3D" id="3.20.20.80">
    <property type="entry name" value="Glycosidases"/>
    <property type="match status" value="1"/>
</dbReference>
<dbReference type="PANTHER" id="PTHR31352:SF47">
    <property type="entry name" value="BETA-AMYLASE 7"/>
    <property type="match status" value="1"/>
</dbReference>
<dbReference type="EMBL" id="OZ023711">
    <property type="protein sequence ID" value="CAK9859079.1"/>
    <property type="molecule type" value="Genomic_DNA"/>
</dbReference>
<reference evidence="5" key="1">
    <citation type="submission" date="2024-03" db="EMBL/GenBank/DDBJ databases">
        <authorList>
            <consortium name="ELIXIR-Norway"/>
            <consortium name="Elixir Norway"/>
        </authorList>
    </citation>
    <scope>NUCLEOTIDE SEQUENCE</scope>
</reference>
<comment type="similarity">
    <text evidence="1 4">Belongs to the glycosyl hydrolase 14 family.</text>
</comment>
<dbReference type="InterPro" id="IPR017853">
    <property type="entry name" value="GH"/>
</dbReference>
<evidence type="ECO:0000256" key="2">
    <source>
        <dbReference type="ARBA" id="ARBA00023277"/>
    </source>
</evidence>
<keyword evidence="4" id="KW-0378">Hydrolase</keyword>
<organism evidence="5 6">
    <name type="scientific">Sphagnum jensenii</name>
    <dbReference type="NCBI Taxonomy" id="128206"/>
    <lineage>
        <taxon>Eukaryota</taxon>
        <taxon>Viridiplantae</taxon>
        <taxon>Streptophyta</taxon>
        <taxon>Embryophyta</taxon>
        <taxon>Bryophyta</taxon>
        <taxon>Sphagnophytina</taxon>
        <taxon>Sphagnopsida</taxon>
        <taxon>Sphagnales</taxon>
        <taxon>Sphagnaceae</taxon>
        <taxon>Sphagnum</taxon>
    </lineage>
</organism>
<gene>
    <name evidence="5" type="ORF">CSSPJE1EN2_LOCUS2074</name>
</gene>
<evidence type="ECO:0000256" key="3">
    <source>
        <dbReference type="ARBA" id="ARBA00023326"/>
    </source>
</evidence>
<dbReference type="PRINTS" id="PR00750">
    <property type="entry name" value="BETAAMYLASE"/>
</dbReference>
<dbReference type="Proteomes" id="UP001497522">
    <property type="component" value="Chromosome 10"/>
</dbReference>
<evidence type="ECO:0000256" key="1">
    <source>
        <dbReference type="ARBA" id="ARBA00005652"/>
    </source>
</evidence>
<dbReference type="Pfam" id="PF01373">
    <property type="entry name" value="Glyco_hydro_14"/>
    <property type="match status" value="1"/>
</dbReference>
<keyword evidence="3 4" id="KW-0624">Polysaccharide degradation</keyword>
<dbReference type="InterPro" id="IPR001554">
    <property type="entry name" value="Glyco_hydro_14"/>
</dbReference>
<sequence length="183" mass="20211">MAKRIFKSKVKIAAKVPGIDWWYDTANHAAEATAGLFTGVPDNLSVYKSIADTLEILGATFNFTCAELSTDEQRKANASCNPQKLVEQVLGVAEQSKVSIAWGIASAIAKENASAVEEYRSYNWIIDVAINRSISYFTYLRLGPELMKDTERFERFQDFVKGMNERTPITFPVEASPSASGGQ</sequence>
<dbReference type="EC" id="3.2.1.2" evidence="4"/>
<accession>A0ABP1A9D8</accession>
<dbReference type="PANTHER" id="PTHR31352">
    <property type="entry name" value="BETA-AMYLASE 1, CHLOROPLASTIC"/>
    <property type="match status" value="1"/>
</dbReference>
<evidence type="ECO:0000313" key="5">
    <source>
        <dbReference type="EMBL" id="CAK9859079.1"/>
    </source>
</evidence>
<keyword evidence="2 4" id="KW-0119">Carbohydrate metabolism</keyword>
<protein>
    <recommendedName>
        <fullName evidence="4">Beta-amylase</fullName>
        <ecNumber evidence="4">3.2.1.2</ecNumber>
    </recommendedName>
</protein>
<evidence type="ECO:0000313" key="6">
    <source>
        <dbReference type="Proteomes" id="UP001497522"/>
    </source>
</evidence>
<keyword evidence="4" id="KW-0326">Glycosidase</keyword>
<proteinExistence type="inferred from homology"/>